<dbReference type="STRING" id="715226.ABI_38960"/>
<reference evidence="4" key="1">
    <citation type="submission" date="2011-03" db="EMBL/GenBank/DDBJ databases">
        <title>Draft genome sequence of Brevundimonas diminuta.</title>
        <authorList>
            <person name="Brown P.J.B."/>
            <person name="Buechlein A."/>
            <person name="Hemmerich C."/>
            <person name="Brun Y.V."/>
        </authorList>
    </citation>
    <scope>NUCLEOTIDE SEQUENCE [LARGE SCALE GENOMIC DNA]</scope>
    <source>
        <strain evidence="4">C19</strain>
    </source>
</reference>
<dbReference type="eggNOG" id="ENOG502Z7VT">
    <property type="taxonomic scope" value="Bacteria"/>
</dbReference>
<dbReference type="InterPro" id="IPR018891">
    <property type="entry name" value="AIPR_C"/>
</dbReference>
<evidence type="ECO:0000259" key="1">
    <source>
        <dbReference type="Pfam" id="PF10592"/>
    </source>
</evidence>
<dbReference type="Proteomes" id="UP000006512">
    <property type="component" value="Unassembled WGS sequence"/>
</dbReference>
<dbReference type="Pfam" id="PF22879">
    <property type="entry name" value="AIPR_N"/>
    <property type="match status" value="1"/>
</dbReference>
<evidence type="ECO:0000259" key="2">
    <source>
        <dbReference type="Pfam" id="PF22879"/>
    </source>
</evidence>
<dbReference type="InterPro" id="IPR055101">
    <property type="entry name" value="AIPR_N"/>
</dbReference>
<dbReference type="EMBL" id="GL883080">
    <property type="protein sequence ID" value="EGF89482.1"/>
    <property type="molecule type" value="Genomic_DNA"/>
</dbReference>
<dbReference type="OrthoDB" id="9806213at2"/>
<proteinExistence type="predicted"/>
<dbReference type="AlphaFoldDB" id="F4QRW2"/>
<keyword evidence="4" id="KW-1185">Reference proteome</keyword>
<gene>
    <name evidence="3" type="ORF">ABI_38960</name>
</gene>
<organism evidence="3 4">
    <name type="scientific">Asticcacaulis biprosthecium C19</name>
    <dbReference type="NCBI Taxonomy" id="715226"/>
    <lineage>
        <taxon>Bacteria</taxon>
        <taxon>Pseudomonadati</taxon>
        <taxon>Pseudomonadota</taxon>
        <taxon>Alphaproteobacteria</taxon>
        <taxon>Caulobacterales</taxon>
        <taxon>Caulobacteraceae</taxon>
        <taxon>Asticcacaulis</taxon>
    </lineage>
</organism>
<accession>F4QRW2</accession>
<evidence type="ECO:0000313" key="4">
    <source>
        <dbReference type="Proteomes" id="UP000006512"/>
    </source>
</evidence>
<name>F4QRW2_9CAUL</name>
<dbReference type="Pfam" id="PF10592">
    <property type="entry name" value="AIPR"/>
    <property type="match status" value="1"/>
</dbReference>
<sequence>MSDDLDEFYNDFRQEILAGAAANSDYSLSEFLAIFQRELSEAGQIEDFTFCFYENAKGVRIDGFWMNDDAGIDLFIADFKGRTSVELLSSKEVETLLKRVSKFYLECVDKKYYEQLEEMSAVYGLARQIFEQGKTFGRINVYLLSERRLTDSFKKVEVSEIIGETPLTFHIWDITRLHRLRTSKGAKEPIRIDLKEVWGNGIPCLPAHLSAQTYRSYLLVMPGNLVADLYARYSARLLEQNVRSFLQARASVNKGIRETIMQNPEMFFAYNNGITATATEVTIERTAEGEVVTEINDLQIVNGGQTTASLFHTRRKDKANLDNVFVQMKLSIVEPELSETIVPKISEYANTQNRVNAADFFANHPFHIQMEKFSRRLWAPAAPGAQRETKWFYERARGQFSDAQAKLTTGEKKRFLAEYPKEQMFTKTDLAKFDNVWDEHPKFVNLGSQKNFAQYARRISGEWKADFSRFSEHYYRQAIARGIIFRATEKIVSEAPWYNGGYRANIVAYTLALLGHIATTRKQSINFEAVWQKQRISHYMREAISTLARFVNMSITFPPEGISNISEWAKREGCWTKLIASADQGAQMLNGDFFAELTDIELVKENAREGKKSQKMDAGIEAQTQVVELGAEFWKGIAAKPDAAKVLSLKEIELLGLAAQIPRKVPTERQAEQLLLILEKFPPP</sequence>
<evidence type="ECO:0000313" key="3">
    <source>
        <dbReference type="EMBL" id="EGF89482.1"/>
    </source>
</evidence>
<dbReference type="RefSeq" id="WP_006274677.1">
    <property type="nucleotide sequence ID" value="NZ_GL883080.1"/>
</dbReference>
<feature type="domain" description="Abortive infection phage resistance protein N-terminal" evidence="2">
    <location>
        <begin position="31"/>
        <end position="179"/>
    </location>
</feature>
<feature type="domain" description="Abortive phage infection protein C-terminal" evidence="1">
    <location>
        <begin position="238"/>
        <end position="556"/>
    </location>
</feature>
<dbReference type="HOGENOM" id="CLU_019647_0_0_5"/>
<protein>
    <submittedName>
        <fullName evidence="3">AIPR family protein</fullName>
    </submittedName>
</protein>